<evidence type="ECO:0000313" key="2">
    <source>
        <dbReference type="Proteomes" id="UP000001542"/>
    </source>
</evidence>
<dbReference type="AlphaFoldDB" id="A2F1F4"/>
<dbReference type="RefSeq" id="XP_001314056.1">
    <property type="nucleotide sequence ID" value="XM_001314049.1"/>
</dbReference>
<sequence length="104" mass="11982">MEDNYQIVRENLDRDESKTEDLSNSIASTSQQLDDLQTSINGMTITEIASNILHIIDQIHNISDNFNEISNQTNELIASHLETEEQFEKLLEKEKAMQDMIDKI</sequence>
<reference evidence="1" key="2">
    <citation type="journal article" date="2007" name="Science">
        <title>Draft genome sequence of the sexually transmitted pathogen Trichomonas vaginalis.</title>
        <authorList>
            <person name="Carlton J.M."/>
            <person name="Hirt R.P."/>
            <person name="Silva J.C."/>
            <person name="Delcher A.L."/>
            <person name="Schatz M."/>
            <person name="Zhao Q."/>
            <person name="Wortman J.R."/>
            <person name="Bidwell S.L."/>
            <person name="Alsmark U.C.M."/>
            <person name="Besteiro S."/>
            <person name="Sicheritz-Ponten T."/>
            <person name="Noel C.J."/>
            <person name="Dacks J.B."/>
            <person name="Foster P.G."/>
            <person name="Simillion C."/>
            <person name="Van de Peer Y."/>
            <person name="Miranda-Saavedra D."/>
            <person name="Barton G.J."/>
            <person name="Westrop G.D."/>
            <person name="Mueller S."/>
            <person name="Dessi D."/>
            <person name="Fiori P.L."/>
            <person name="Ren Q."/>
            <person name="Paulsen I."/>
            <person name="Zhang H."/>
            <person name="Bastida-Corcuera F.D."/>
            <person name="Simoes-Barbosa A."/>
            <person name="Brown M.T."/>
            <person name="Hayes R.D."/>
            <person name="Mukherjee M."/>
            <person name="Okumura C.Y."/>
            <person name="Schneider R."/>
            <person name="Smith A.J."/>
            <person name="Vanacova S."/>
            <person name="Villalvazo M."/>
            <person name="Haas B.J."/>
            <person name="Pertea M."/>
            <person name="Feldblyum T.V."/>
            <person name="Utterback T.R."/>
            <person name="Shu C.L."/>
            <person name="Osoegawa K."/>
            <person name="de Jong P.J."/>
            <person name="Hrdy I."/>
            <person name="Horvathova L."/>
            <person name="Zubacova Z."/>
            <person name="Dolezal P."/>
            <person name="Malik S.B."/>
            <person name="Logsdon J.M. Jr."/>
            <person name="Henze K."/>
            <person name="Gupta A."/>
            <person name="Wang C.C."/>
            <person name="Dunne R.L."/>
            <person name="Upcroft J.A."/>
            <person name="Upcroft P."/>
            <person name="White O."/>
            <person name="Salzberg S.L."/>
            <person name="Tang P."/>
            <person name="Chiu C.-H."/>
            <person name="Lee Y.-S."/>
            <person name="Embley T.M."/>
            <person name="Coombs G.H."/>
            <person name="Mottram J.C."/>
            <person name="Tachezy J."/>
            <person name="Fraser-Liggett C.M."/>
            <person name="Johnson P.J."/>
        </authorList>
    </citation>
    <scope>NUCLEOTIDE SEQUENCE [LARGE SCALE GENOMIC DNA]</scope>
    <source>
        <strain evidence="1">G3</strain>
    </source>
</reference>
<dbReference type="VEuPathDB" id="TrichDB:TVAGG3_0947670"/>
<reference evidence="1" key="1">
    <citation type="submission" date="2006-10" db="EMBL/GenBank/DDBJ databases">
        <authorList>
            <person name="Amadeo P."/>
            <person name="Zhao Q."/>
            <person name="Wortman J."/>
            <person name="Fraser-Liggett C."/>
            <person name="Carlton J."/>
        </authorList>
    </citation>
    <scope>NUCLEOTIDE SEQUENCE</scope>
    <source>
        <strain evidence="1">G3</strain>
    </source>
</reference>
<dbReference type="KEGG" id="tva:4759066"/>
<dbReference type="SMR" id="A2F1F4"/>
<organism evidence="1 2">
    <name type="scientific">Trichomonas vaginalis (strain ATCC PRA-98 / G3)</name>
    <dbReference type="NCBI Taxonomy" id="412133"/>
    <lineage>
        <taxon>Eukaryota</taxon>
        <taxon>Metamonada</taxon>
        <taxon>Parabasalia</taxon>
        <taxon>Trichomonadida</taxon>
        <taxon>Trichomonadidae</taxon>
        <taxon>Trichomonas</taxon>
    </lineage>
</organism>
<gene>
    <name evidence="1" type="ORF">TVAG_027090</name>
</gene>
<proteinExistence type="predicted"/>
<dbReference type="EMBL" id="DS113573">
    <property type="protein sequence ID" value="EAY01241.1"/>
    <property type="molecule type" value="Genomic_DNA"/>
</dbReference>
<dbReference type="InParanoid" id="A2F1F4"/>
<keyword evidence="2" id="KW-1185">Reference proteome</keyword>
<protein>
    <submittedName>
        <fullName evidence="1">Uncharacterized protein</fullName>
    </submittedName>
</protein>
<dbReference type="Proteomes" id="UP000001542">
    <property type="component" value="Unassembled WGS sequence"/>
</dbReference>
<dbReference type="VEuPathDB" id="TrichDB:TVAG_027090"/>
<accession>A2F1F4</accession>
<evidence type="ECO:0000313" key="1">
    <source>
        <dbReference type="EMBL" id="EAY01241.1"/>
    </source>
</evidence>
<name>A2F1F4_TRIV3</name>